<dbReference type="InterPro" id="IPR001478">
    <property type="entry name" value="PDZ"/>
</dbReference>
<accession>A0A1H3K974</accession>
<dbReference type="EMBL" id="FNQE01000001">
    <property type="protein sequence ID" value="SDY48751.1"/>
    <property type="molecule type" value="Genomic_DNA"/>
</dbReference>
<dbReference type="InterPro" id="IPR014219">
    <property type="entry name" value="SpoIVB"/>
</dbReference>
<dbReference type="SUPFAM" id="SSF50156">
    <property type="entry name" value="PDZ domain-like"/>
    <property type="match status" value="1"/>
</dbReference>
<name>A0A1H3K974_9FIRM</name>
<dbReference type="NCBIfam" id="TIGR02860">
    <property type="entry name" value="spore_IV_B"/>
    <property type="match status" value="1"/>
</dbReference>
<dbReference type="InterPro" id="IPR009003">
    <property type="entry name" value="Peptidase_S1_PA"/>
</dbReference>
<keyword evidence="3" id="KW-1185">Reference proteome</keyword>
<sequence length="437" mass="48512">MRNMSRYRKFIFFALLLTLIVYSIQILNIVRFPSQIDIMKGDSKDLSFFFPFSLELMEDSINIVKIDNNKEKSNIALRNSYKLESTNNGIADIKLKLLGIFPIKHVRVNVVENVHIIPGGEAIGVKLNTKGVLVVATSEISGIDGKIYNPAKNAGIRVGDSITMIDGIKVENADHVIHILNSIKDKKISIQIERNNIVYHTEVIPVKSKQDNSYRLGIWVRDKTAGIGTLTFLEPNSMKFGALGHAITDIDTGTLMKVENGEIMRAKVSSIEHGKKGSPGELRGIFFETKDVLGKIENNTNFGIYGTIHDENLTNQKTPLPIGTQSEVRIGKAHILANVEGDRVDKYEVEIIKLERQNVPQSKSMIIKITDDRLIEKTGGIVQGMSGSPILQNGKIVGAVTHVFVNDPTKGYGIYIEWMLKEAGIITNNNADFAKTK</sequence>
<dbReference type="Proteomes" id="UP000198625">
    <property type="component" value="Unassembled WGS sequence"/>
</dbReference>
<dbReference type="Pfam" id="PF13180">
    <property type="entry name" value="PDZ_2"/>
    <property type="match status" value="1"/>
</dbReference>
<proteinExistence type="predicted"/>
<gene>
    <name evidence="2" type="ORF">SAMN05660462_00184</name>
</gene>
<evidence type="ECO:0000259" key="1">
    <source>
        <dbReference type="PROSITE" id="PS51494"/>
    </source>
</evidence>
<dbReference type="AlphaFoldDB" id="A0A1H3K974"/>
<dbReference type="STRING" id="415015.SAMN05660462_00184"/>
<protein>
    <submittedName>
        <fullName evidence="2">Stage IV sporulation protein B</fullName>
    </submittedName>
</protein>
<evidence type="ECO:0000313" key="3">
    <source>
        <dbReference type="Proteomes" id="UP000198625"/>
    </source>
</evidence>
<dbReference type="InterPro" id="IPR008763">
    <property type="entry name" value="Peptidase_S55"/>
</dbReference>
<dbReference type="Gene3D" id="2.30.42.10">
    <property type="match status" value="1"/>
</dbReference>
<dbReference type="Pfam" id="PF05580">
    <property type="entry name" value="Peptidase_S55"/>
    <property type="match status" value="1"/>
</dbReference>
<evidence type="ECO:0000313" key="2">
    <source>
        <dbReference type="EMBL" id="SDY48751.1"/>
    </source>
</evidence>
<organism evidence="2 3">
    <name type="scientific">Proteiniborus ethanoligenes</name>
    <dbReference type="NCBI Taxonomy" id="415015"/>
    <lineage>
        <taxon>Bacteria</taxon>
        <taxon>Bacillati</taxon>
        <taxon>Bacillota</taxon>
        <taxon>Clostridia</taxon>
        <taxon>Eubacteriales</taxon>
        <taxon>Proteiniborus</taxon>
    </lineage>
</organism>
<dbReference type="OrthoDB" id="9765242at2"/>
<dbReference type="InterPro" id="IPR036034">
    <property type="entry name" value="PDZ_sf"/>
</dbReference>
<dbReference type="SUPFAM" id="SSF50494">
    <property type="entry name" value="Trypsin-like serine proteases"/>
    <property type="match status" value="1"/>
</dbReference>
<dbReference type="PROSITE" id="PS51494">
    <property type="entry name" value="SPOIVB"/>
    <property type="match status" value="1"/>
</dbReference>
<reference evidence="2 3" key="1">
    <citation type="submission" date="2016-10" db="EMBL/GenBank/DDBJ databases">
        <authorList>
            <person name="de Groot N.N."/>
        </authorList>
    </citation>
    <scope>NUCLEOTIDE SEQUENCE [LARGE SCALE GENOMIC DNA]</scope>
    <source>
        <strain evidence="2 3">DSM 21650</strain>
    </source>
</reference>
<feature type="domain" description="Peptidase S55" evidence="1">
    <location>
        <begin position="197"/>
        <end position="435"/>
    </location>
</feature>